<feature type="domain" description="FAD-binding" evidence="3">
    <location>
        <begin position="10"/>
        <end position="355"/>
    </location>
</feature>
<sequence length="538" mass="59181">MKRPNAVRHTPVLIVGAGPTGATAATLLAQYGINSLVLDRWQGVYPQPRAVHLDDEIYRLIARLGLADQFAAISRPACGLQLRDRDHHVLAEFRRDPAPGVHGFPRANMFDQPELEQLLRDNLARYPGIELRGNTEVTDITPVDGGGIRVSYRNRSDGTTMVVDADYVLGCDGANSLIRSRIGTSMRDMHFQQRWLVVDVATEADLHQWEGVHQVCDPHRAGTYMRIGKTRYRWEFQLLDGESADQFSDLAALIPLIAPWIGNVHEAELELIRVTEYTFRAQLADRWRRGNVFLLGDAAHLTPPFIGQGMGAGLRDAMNLAWKLAGVLGGDLPPTALDSYEQERKPHARSMIRFALAVGRFMTAGGDVGNLLRRIVVPRLGLLPGVRHRVVDSTTPALRRSALVHRRRGPRSLTGSLCPNPVLADGRRLDDALGLGFAVITTVPLKSTQHALIKDRGATALCAAPGSELARWLRGGHTTAVIVRPDRTVMRSSRRVDDLLAVLPELHSGSKSSRSSLLECNSGEEERAATTEESGRTT</sequence>
<feature type="region of interest" description="Disordered" evidence="2">
    <location>
        <begin position="509"/>
        <end position="538"/>
    </location>
</feature>
<dbReference type="InterPro" id="IPR036188">
    <property type="entry name" value="FAD/NAD-bd_sf"/>
</dbReference>
<feature type="compositionally biased region" description="Basic and acidic residues" evidence="2">
    <location>
        <begin position="524"/>
        <end position="538"/>
    </location>
</feature>
<dbReference type="PRINTS" id="PR00420">
    <property type="entry name" value="RNGMNOXGNASE"/>
</dbReference>
<comment type="caution">
    <text evidence="4">The sequence shown here is derived from an EMBL/GenBank/DDBJ whole genome shotgun (WGS) entry which is preliminary data.</text>
</comment>
<keyword evidence="1 4" id="KW-0560">Oxidoreductase</keyword>
<evidence type="ECO:0000313" key="5">
    <source>
        <dbReference type="Proteomes" id="UP000570517"/>
    </source>
</evidence>
<organism evidence="4 5">
    <name type="scientific">Mycolicibacterium hippocampi</name>
    <dbReference type="NCBI Taxonomy" id="659824"/>
    <lineage>
        <taxon>Bacteria</taxon>
        <taxon>Bacillati</taxon>
        <taxon>Actinomycetota</taxon>
        <taxon>Actinomycetes</taxon>
        <taxon>Mycobacteriales</taxon>
        <taxon>Mycobacteriaceae</taxon>
        <taxon>Mycolicibacterium</taxon>
    </lineage>
</organism>
<dbReference type="GO" id="GO:0008688">
    <property type="term" value="F:3-(3-hydroxyphenyl)propionate hydroxylase activity"/>
    <property type="evidence" value="ECO:0007669"/>
    <property type="project" value="UniProtKB-EC"/>
</dbReference>
<evidence type="ECO:0000313" key="4">
    <source>
        <dbReference type="EMBL" id="NVN51470.1"/>
    </source>
</evidence>
<dbReference type="RefSeq" id="WP_178359794.1">
    <property type="nucleotide sequence ID" value="NZ_JABFYL010000036.1"/>
</dbReference>
<name>A0A850PTT2_9MYCO</name>
<evidence type="ECO:0000256" key="1">
    <source>
        <dbReference type="ARBA" id="ARBA00023002"/>
    </source>
</evidence>
<reference evidence="4 5" key="1">
    <citation type="submission" date="2020-05" db="EMBL/GenBank/DDBJ databases">
        <title>Draft genome sequence of Mycobacterium hippocampi DL, isolated from European seabass, Dicentrarchus labrax, reared in fish farms.</title>
        <authorList>
            <person name="Stathopoulou P."/>
            <person name="Asimakis E."/>
            <person name="Tzokas K."/>
            <person name="Batargias C."/>
            <person name="Tsiamis G."/>
        </authorList>
    </citation>
    <scope>NUCLEOTIDE SEQUENCE [LARGE SCALE GENOMIC DNA]</scope>
    <source>
        <strain evidence="4 5">DL</strain>
    </source>
</reference>
<evidence type="ECO:0000256" key="2">
    <source>
        <dbReference type="SAM" id="MobiDB-lite"/>
    </source>
</evidence>
<dbReference type="GO" id="GO:0019622">
    <property type="term" value="P:3-(3-hydroxy)phenylpropionate catabolic process"/>
    <property type="evidence" value="ECO:0007669"/>
    <property type="project" value="TreeGrafter"/>
</dbReference>
<dbReference type="Gene3D" id="3.30.9.10">
    <property type="entry name" value="D-Amino Acid Oxidase, subunit A, domain 2"/>
    <property type="match status" value="1"/>
</dbReference>
<dbReference type="Proteomes" id="UP000570517">
    <property type="component" value="Unassembled WGS sequence"/>
</dbReference>
<gene>
    <name evidence="4" type="ORF">HLY00_2627</name>
</gene>
<dbReference type="InterPro" id="IPR050631">
    <property type="entry name" value="PheA/TfdB_FAD_monoxygenase"/>
</dbReference>
<dbReference type="EMBL" id="JABFYL010000036">
    <property type="protein sequence ID" value="NVN51470.1"/>
    <property type="molecule type" value="Genomic_DNA"/>
</dbReference>
<accession>A0A850PTT2</accession>
<feature type="compositionally biased region" description="Low complexity" evidence="2">
    <location>
        <begin position="509"/>
        <end position="521"/>
    </location>
</feature>
<protein>
    <submittedName>
        <fullName evidence="4">3-(3-hydroxyphenyl)propanoate hydroxylase</fullName>
        <ecNumber evidence="4">1.14.13.127</ecNumber>
    </submittedName>
</protein>
<dbReference type="Gene3D" id="3.50.50.60">
    <property type="entry name" value="FAD/NAD(P)-binding domain"/>
    <property type="match status" value="1"/>
</dbReference>
<dbReference type="PANTHER" id="PTHR43476">
    <property type="entry name" value="3-(3-HYDROXY-PHENYL)PROPIONATE/3-HYDROXYCINNAMIC ACID HYDROXYLASE"/>
    <property type="match status" value="1"/>
</dbReference>
<dbReference type="AlphaFoldDB" id="A0A850PTT2"/>
<dbReference type="PANTHER" id="PTHR43476:SF3">
    <property type="entry name" value="FAD-BINDING MONOOXYGENASE"/>
    <property type="match status" value="1"/>
</dbReference>
<dbReference type="InterPro" id="IPR002938">
    <property type="entry name" value="FAD-bd"/>
</dbReference>
<evidence type="ECO:0000259" key="3">
    <source>
        <dbReference type="Pfam" id="PF01494"/>
    </source>
</evidence>
<dbReference type="NCBIfam" id="NF004829">
    <property type="entry name" value="PRK06183.1-3"/>
    <property type="match status" value="1"/>
</dbReference>
<dbReference type="Pfam" id="PF01494">
    <property type="entry name" value="FAD_binding_3"/>
    <property type="match status" value="1"/>
</dbReference>
<keyword evidence="5" id="KW-1185">Reference proteome</keyword>
<dbReference type="EC" id="1.14.13.127" evidence="4"/>
<dbReference type="SUPFAM" id="SSF51905">
    <property type="entry name" value="FAD/NAD(P)-binding domain"/>
    <property type="match status" value="1"/>
</dbReference>
<proteinExistence type="predicted"/>
<dbReference type="GO" id="GO:0071949">
    <property type="term" value="F:FAD binding"/>
    <property type="evidence" value="ECO:0007669"/>
    <property type="project" value="InterPro"/>
</dbReference>